<sequence>MDDYALKNLSAIGREHMVNKFDRAFSMNVTYGFFKNKLDEFKKKL</sequence>
<dbReference type="AlphaFoldDB" id="A0A3P5YV77"/>
<reference evidence="1" key="1">
    <citation type="submission" date="2018-11" db="EMBL/GenBank/DDBJ databases">
        <authorList>
            <consortium name="Genoscope - CEA"/>
            <person name="William W."/>
        </authorList>
    </citation>
    <scope>NUCLEOTIDE SEQUENCE</scope>
</reference>
<protein>
    <submittedName>
        <fullName evidence="1">Uncharacterized protein</fullName>
    </submittedName>
</protein>
<name>A0A3P5YV77_BRACM</name>
<proteinExistence type="predicted"/>
<accession>A0A3P5YV77</accession>
<evidence type="ECO:0000313" key="1">
    <source>
        <dbReference type="EMBL" id="VDC67175.1"/>
    </source>
</evidence>
<gene>
    <name evidence="1" type="ORF">BRAA06T25715Z</name>
</gene>
<organism evidence="1">
    <name type="scientific">Brassica campestris</name>
    <name type="common">Field mustard</name>
    <dbReference type="NCBI Taxonomy" id="3711"/>
    <lineage>
        <taxon>Eukaryota</taxon>
        <taxon>Viridiplantae</taxon>
        <taxon>Streptophyta</taxon>
        <taxon>Embryophyta</taxon>
        <taxon>Tracheophyta</taxon>
        <taxon>Spermatophyta</taxon>
        <taxon>Magnoliopsida</taxon>
        <taxon>eudicotyledons</taxon>
        <taxon>Gunneridae</taxon>
        <taxon>Pentapetalae</taxon>
        <taxon>rosids</taxon>
        <taxon>malvids</taxon>
        <taxon>Brassicales</taxon>
        <taxon>Brassicaceae</taxon>
        <taxon>Brassiceae</taxon>
        <taxon>Brassica</taxon>
    </lineage>
</organism>
<dbReference type="EMBL" id="LR031569">
    <property type="protein sequence ID" value="VDC67175.1"/>
    <property type="molecule type" value="Genomic_DNA"/>
</dbReference>